<dbReference type="GO" id="GO:0016740">
    <property type="term" value="F:transferase activity"/>
    <property type="evidence" value="ECO:0007669"/>
    <property type="project" value="UniProtKB-KW"/>
</dbReference>
<feature type="domain" description="GST N-terminal" evidence="4">
    <location>
        <begin position="1"/>
        <end position="80"/>
    </location>
</feature>
<dbReference type="SFLD" id="SFLDG00358">
    <property type="entry name" value="Main_(cytGST)"/>
    <property type="match status" value="1"/>
</dbReference>
<protein>
    <submittedName>
        <fullName evidence="6">Glutathione S-transferase family protein</fullName>
    </submittedName>
</protein>
<dbReference type="RefSeq" id="WP_107349976.1">
    <property type="nucleotide sequence ID" value="NZ_PYMH01000008.1"/>
</dbReference>
<evidence type="ECO:0000259" key="5">
    <source>
        <dbReference type="PROSITE" id="PS50405"/>
    </source>
</evidence>
<dbReference type="InterPro" id="IPR040079">
    <property type="entry name" value="Glutathione_S-Trfase"/>
</dbReference>
<keyword evidence="7" id="KW-1185">Reference proteome</keyword>
<sequence length="209" mass="24251">MITLYGYPRTRSLRVSWLLEELSLDWQYRLVNFAKNDHRSPQFLALNPLGKVPCLCDNDITICESSAICLYLAEKYGHHWLPAPGTAESASHHEWISYIITELEQPLWSMGKHRFALPESIRLPEMLAVAAWEFKKALKVAESRMQGDEYLLGHFPTVADILLAHTLNWAIKFDQKLPLKLEKYRQFVCRRPALSRALDRENRTLLDSD</sequence>
<dbReference type="Gene3D" id="1.20.1050.10">
    <property type="match status" value="1"/>
</dbReference>
<dbReference type="Proteomes" id="UP000241222">
    <property type="component" value="Unassembled WGS sequence"/>
</dbReference>
<dbReference type="PROSITE" id="PS50405">
    <property type="entry name" value="GST_CTER"/>
    <property type="match status" value="1"/>
</dbReference>
<keyword evidence="2 6" id="KW-0808">Transferase</keyword>
<dbReference type="InterPro" id="IPR036249">
    <property type="entry name" value="Thioredoxin-like_sf"/>
</dbReference>
<dbReference type="FunFam" id="3.40.30.10:FF:000039">
    <property type="entry name" value="Glutathione S-transferase domain"/>
    <property type="match status" value="1"/>
</dbReference>
<evidence type="ECO:0000256" key="3">
    <source>
        <dbReference type="RuleBase" id="RU003494"/>
    </source>
</evidence>
<dbReference type="SUPFAM" id="SSF47616">
    <property type="entry name" value="GST C-terminal domain-like"/>
    <property type="match status" value="1"/>
</dbReference>
<comment type="caution">
    <text evidence="6">The sequence shown here is derived from an EMBL/GenBank/DDBJ whole genome shotgun (WGS) entry which is preliminary data.</text>
</comment>
<organism evidence="6 7">
    <name type="scientific">Photobacterium lutimaris</name>
    <dbReference type="NCBI Taxonomy" id="388278"/>
    <lineage>
        <taxon>Bacteria</taxon>
        <taxon>Pseudomonadati</taxon>
        <taxon>Pseudomonadota</taxon>
        <taxon>Gammaproteobacteria</taxon>
        <taxon>Vibrionales</taxon>
        <taxon>Vibrionaceae</taxon>
        <taxon>Photobacterium</taxon>
    </lineage>
</organism>
<dbReference type="Gene3D" id="3.40.30.10">
    <property type="entry name" value="Glutaredoxin"/>
    <property type="match status" value="1"/>
</dbReference>
<dbReference type="EMBL" id="PYMH01000008">
    <property type="protein sequence ID" value="PSU32669.1"/>
    <property type="molecule type" value="Genomic_DNA"/>
</dbReference>
<dbReference type="SFLD" id="SFLDG01150">
    <property type="entry name" value="Main.1:_Beta-like"/>
    <property type="match status" value="1"/>
</dbReference>
<dbReference type="OrthoDB" id="9810080at2"/>
<dbReference type="InterPro" id="IPR036282">
    <property type="entry name" value="Glutathione-S-Trfase_C_sf"/>
</dbReference>
<reference evidence="6 7" key="1">
    <citation type="submission" date="2018-03" db="EMBL/GenBank/DDBJ databases">
        <title>Whole genome sequencing of Histamine producing bacteria.</title>
        <authorList>
            <person name="Butler K."/>
        </authorList>
    </citation>
    <scope>NUCLEOTIDE SEQUENCE [LARGE SCALE GENOMIC DNA]</scope>
    <source>
        <strain evidence="6 7">JCM 13586</strain>
    </source>
</reference>
<evidence type="ECO:0000259" key="4">
    <source>
        <dbReference type="PROSITE" id="PS50404"/>
    </source>
</evidence>
<dbReference type="CDD" id="cd03046">
    <property type="entry name" value="GST_N_GTT1_like"/>
    <property type="match status" value="1"/>
</dbReference>
<dbReference type="AlphaFoldDB" id="A0A2T3IW46"/>
<gene>
    <name evidence="6" type="ORF">C9I99_16555</name>
</gene>
<dbReference type="InterPro" id="IPR004045">
    <property type="entry name" value="Glutathione_S-Trfase_N"/>
</dbReference>
<dbReference type="InterPro" id="IPR004046">
    <property type="entry name" value="GST_C"/>
</dbReference>
<name>A0A2T3IW46_9GAMM</name>
<evidence type="ECO:0000313" key="7">
    <source>
        <dbReference type="Proteomes" id="UP000241222"/>
    </source>
</evidence>
<evidence type="ECO:0000256" key="2">
    <source>
        <dbReference type="ARBA" id="ARBA00022679"/>
    </source>
</evidence>
<evidence type="ECO:0000256" key="1">
    <source>
        <dbReference type="ARBA" id="ARBA00007409"/>
    </source>
</evidence>
<evidence type="ECO:0000313" key="6">
    <source>
        <dbReference type="EMBL" id="PSU32669.1"/>
    </source>
</evidence>
<dbReference type="PANTHER" id="PTHR44051:SF8">
    <property type="entry name" value="GLUTATHIONE S-TRANSFERASE GSTA"/>
    <property type="match status" value="1"/>
</dbReference>
<feature type="domain" description="GST C-terminal" evidence="5">
    <location>
        <begin position="85"/>
        <end position="206"/>
    </location>
</feature>
<dbReference type="PANTHER" id="PTHR44051">
    <property type="entry name" value="GLUTATHIONE S-TRANSFERASE-RELATED"/>
    <property type="match status" value="1"/>
</dbReference>
<dbReference type="SFLD" id="SFLDS00019">
    <property type="entry name" value="Glutathione_Transferase_(cytos"/>
    <property type="match status" value="1"/>
</dbReference>
<dbReference type="SUPFAM" id="SSF52833">
    <property type="entry name" value="Thioredoxin-like"/>
    <property type="match status" value="1"/>
</dbReference>
<dbReference type="Pfam" id="PF02798">
    <property type="entry name" value="GST_N"/>
    <property type="match status" value="1"/>
</dbReference>
<proteinExistence type="inferred from homology"/>
<comment type="similarity">
    <text evidence="1 3">Belongs to the GST superfamily.</text>
</comment>
<dbReference type="Pfam" id="PF00043">
    <property type="entry name" value="GST_C"/>
    <property type="match status" value="1"/>
</dbReference>
<accession>A0A2T3IW46</accession>
<dbReference type="InterPro" id="IPR010987">
    <property type="entry name" value="Glutathione-S-Trfase_C-like"/>
</dbReference>
<dbReference type="PROSITE" id="PS50404">
    <property type="entry name" value="GST_NTER"/>
    <property type="match status" value="1"/>
</dbReference>